<name>E6PUS5_9ZZZZ</name>
<accession>E6PUS5</accession>
<comment type="caution">
    <text evidence="2">The sequence shown here is derived from an EMBL/GenBank/DDBJ whole genome shotgun (WGS) entry which is preliminary data.</text>
</comment>
<keyword evidence="2" id="KW-0413">Isomerase</keyword>
<organism evidence="2">
    <name type="scientific">mine drainage metagenome</name>
    <dbReference type="NCBI Taxonomy" id="410659"/>
    <lineage>
        <taxon>unclassified sequences</taxon>
        <taxon>metagenomes</taxon>
        <taxon>ecological metagenomes</taxon>
    </lineage>
</organism>
<dbReference type="GO" id="GO:0016872">
    <property type="term" value="F:intramolecular lyase activity"/>
    <property type="evidence" value="ECO:0007669"/>
    <property type="project" value="InterPro"/>
</dbReference>
<gene>
    <name evidence="2" type="ORF">CARN2_4164</name>
</gene>
<dbReference type="Gene3D" id="3.50.70.10">
    <property type="match status" value="1"/>
</dbReference>
<protein>
    <submittedName>
        <fullName evidence="2">Putative Chalcone isomerase</fullName>
    </submittedName>
</protein>
<feature type="domain" description="Chalcone isomerase" evidence="1">
    <location>
        <begin position="30"/>
        <end position="198"/>
    </location>
</feature>
<evidence type="ECO:0000313" key="2">
    <source>
        <dbReference type="EMBL" id="CBH98682.1"/>
    </source>
</evidence>
<sequence length="204" mass="22002">MTAHRLAPRLFAAALFAVTLQIVTLQAAHALEIHGVPVDETQQLAGKTLPLNGVGTRYFLFFKVYVAALYLPQKTSNAQMALDMPGPKEMRLVMLRDVTGSELGKKLTEGIQNNVSAEEFSGLIPSMARLGGLFAQKRNLKTGEVVTLRFVPGHGTTIDIDGVPAGAPYTDPDFFKALLKIWLGKDPAETRLKSALLGDAAVSQ</sequence>
<dbReference type="SUPFAM" id="SSF54626">
    <property type="entry name" value="Chalcone isomerase"/>
    <property type="match status" value="1"/>
</dbReference>
<evidence type="ECO:0000259" key="1">
    <source>
        <dbReference type="Pfam" id="PF16036"/>
    </source>
</evidence>
<dbReference type="Pfam" id="PF16036">
    <property type="entry name" value="Chalcone_3"/>
    <property type="match status" value="1"/>
</dbReference>
<dbReference type="EMBL" id="CABM01000059">
    <property type="protein sequence ID" value="CBH98682.1"/>
    <property type="molecule type" value="Genomic_DNA"/>
</dbReference>
<dbReference type="AlphaFoldDB" id="E6PUS5"/>
<dbReference type="InterPro" id="IPR016088">
    <property type="entry name" value="Chalcone_isomerase_3-sand"/>
</dbReference>
<dbReference type="InterPro" id="IPR016087">
    <property type="entry name" value="Chalcone_isomerase"/>
</dbReference>
<dbReference type="InterPro" id="IPR036298">
    <property type="entry name" value="Chalcone_isomerase_sf"/>
</dbReference>
<reference evidence="2" key="1">
    <citation type="submission" date="2009-10" db="EMBL/GenBank/DDBJ databases">
        <title>Diversity of trophic interactions inside an arsenic-rich microbial ecosystem.</title>
        <authorList>
            <person name="Bertin P.N."/>
            <person name="Heinrich-Salmeron A."/>
            <person name="Pelletier E."/>
            <person name="Goulhen-Chollet F."/>
            <person name="Arsene-Ploetze F."/>
            <person name="Gallien S."/>
            <person name="Calteau A."/>
            <person name="Vallenet D."/>
            <person name="Casiot C."/>
            <person name="Chane-Woon-Ming B."/>
            <person name="Giloteaux L."/>
            <person name="Barakat M."/>
            <person name="Bonnefoy V."/>
            <person name="Bruneel O."/>
            <person name="Chandler M."/>
            <person name="Cleiss J."/>
            <person name="Duran R."/>
            <person name="Elbaz-Poulichet F."/>
            <person name="Fonknechten N."/>
            <person name="Lauga B."/>
            <person name="Mornico D."/>
            <person name="Ortet P."/>
            <person name="Schaeffer C."/>
            <person name="Siguier P."/>
            <person name="Alexander Thil Smith A."/>
            <person name="Van Dorsselaer A."/>
            <person name="Weissenbach J."/>
            <person name="Medigue C."/>
            <person name="Le Paslier D."/>
        </authorList>
    </citation>
    <scope>NUCLEOTIDE SEQUENCE</scope>
</reference>
<proteinExistence type="predicted"/>